<name>X1L659_9ZZZZ</name>
<accession>X1L659</accession>
<feature type="coiled-coil region" evidence="1">
    <location>
        <begin position="21"/>
        <end position="48"/>
    </location>
</feature>
<comment type="caution">
    <text evidence="2">The sequence shown here is derived from an EMBL/GenBank/DDBJ whole genome shotgun (WGS) entry which is preliminary data.</text>
</comment>
<gene>
    <name evidence="2" type="ORF">S03H2_58766</name>
</gene>
<proteinExistence type="predicted"/>
<keyword evidence="1" id="KW-0175">Coiled coil</keyword>
<dbReference type="AlphaFoldDB" id="X1L659"/>
<sequence length="76" mass="8675">MNKNDKEKKRTITEKNIKGKVQLLKVQITEYENMRNLLQAKLTDTNNAIIVLSGKMVAYAELLQELTNKSVAPKKT</sequence>
<reference evidence="2" key="1">
    <citation type="journal article" date="2014" name="Front. Microbiol.">
        <title>High frequency of phylogenetically diverse reductive dehalogenase-homologous genes in deep subseafloor sedimentary metagenomes.</title>
        <authorList>
            <person name="Kawai M."/>
            <person name="Futagami T."/>
            <person name="Toyoda A."/>
            <person name="Takaki Y."/>
            <person name="Nishi S."/>
            <person name="Hori S."/>
            <person name="Arai W."/>
            <person name="Tsubouchi T."/>
            <person name="Morono Y."/>
            <person name="Uchiyama I."/>
            <person name="Ito T."/>
            <person name="Fujiyama A."/>
            <person name="Inagaki F."/>
            <person name="Takami H."/>
        </authorList>
    </citation>
    <scope>NUCLEOTIDE SEQUENCE</scope>
    <source>
        <strain evidence="2">Expedition CK06-06</strain>
    </source>
</reference>
<evidence type="ECO:0000256" key="1">
    <source>
        <dbReference type="SAM" id="Coils"/>
    </source>
</evidence>
<evidence type="ECO:0000313" key="2">
    <source>
        <dbReference type="EMBL" id="GAH89638.1"/>
    </source>
</evidence>
<organism evidence="2">
    <name type="scientific">marine sediment metagenome</name>
    <dbReference type="NCBI Taxonomy" id="412755"/>
    <lineage>
        <taxon>unclassified sequences</taxon>
        <taxon>metagenomes</taxon>
        <taxon>ecological metagenomes</taxon>
    </lineage>
</organism>
<protein>
    <submittedName>
        <fullName evidence="2">Uncharacterized protein</fullName>
    </submittedName>
</protein>
<dbReference type="EMBL" id="BARU01037752">
    <property type="protein sequence ID" value="GAH89638.1"/>
    <property type="molecule type" value="Genomic_DNA"/>
</dbReference>